<dbReference type="AlphaFoldDB" id="A0A482VW99"/>
<proteinExistence type="predicted"/>
<dbReference type="OrthoDB" id="6366728at2759"/>
<organism evidence="1 2">
    <name type="scientific">Asbolus verrucosus</name>
    <name type="common">Desert ironclad beetle</name>
    <dbReference type="NCBI Taxonomy" id="1661398"/>
    <lineage>
        <taxon>Eukaryota</taxon>
        <taxon>Metazoa</taxon>
        <taxon>Ecdysozoa</taxon>
        <taxon>Arthropoda</taxon>
        <taxon>Hexapoda</taxon>
        <taxon>Insecta</taxon>
        <taxon>Pterygota</taxon>
        <taxon>Neoptera</taxon>
        <taxon>Endopterygota</taxon>
        <taxon>Coleoptera</taxon>
        <taxon>Polyphaga</taxon>
        <taxon>Cucujiformia</taxon>
        <taxon>Tenebrionidae</taxon>
        <taxon>Pimeliinae</taxon>
        <taxon>Asbolus</taxon>
    </lineage>
</organism>
<dbReference type="EMBL" id="QDEB01059726">
    <property type="protein sequence ID" value="RZC36688.1"/>
    <property type="molecule type" value="Genomic_DNA"/>
</dbReference>
<evidence type="ECO:0000313" key="1">
    <source>
        <dbReference type="EMBL" id="RZC36688.1"/>
    </source>
</evidence>
<comment type="caution">
    <text evidence="1">The sequence shown here is derived from an EMBL/GenBank/DDBJ whole genome shotgun (WGS) entry which is preliminary data.</text>
</comment>
<keyword evidence="2" id="KW-1185">Reference proteome</keyword>
<gene>
    <name evidence="1" type="ORF">BDFB_007903</name>
</gene>
<sequence length="149" mass="17145">MSAQMGYYTHFRKNWATVLRQKLRIVNENIKELFVAQNLSIESNITENASGEIEKIYTEIMLNLKIFVTSPYHNLYVHGSDFDDCGNLQFGCFGIQTYNTIARGKTNTSRMRKINLFSLKLLHKNFEFSASGFFKINASLLQTILTSLN</sequence>
<evidence type="ECO:0000313" key="2">
    <source>
        <dbReference type="Proteomes" id="UP000292052"/>
    </source>
</evidence>
<accession>A0A482VW99</accession>
<protein>
    <submittedName>
        <fullName evidence="1">Uncharacterized protein</fullName>
    </submittedName>
</protein>
<reference evidence="1 2" key="1">
    <citation type="submission" date="2017-03" db="EMBL/GenBank/DDBJ databases">
        <title>Genome of the blue death feigning beetle - Asbolus verrucosus.</title>
        <authorList>
            <person name="Rider S.D."/>
        </authorList>
    </citation>
    <scope>NUCLEOTIDE SEQUENCE [LARGE SCALE GENOMIC DNA]</scope>
    <source>
        <strain evidence="1">Butters</strain>
        <tissue evidence="1">Head and leg muscle</tissue>
    </source>
</reference>
<name>A0A482VW99_ASBVE</name>
<dbReference type="Proteomes" id="UP000292052">
    <property type="component" value="Unassembled WGS sequence"/>
</dbReference>